<dbReference type="GO" id="GO:0020037">
    <property type="term" value="F:heme binding"/>
    <property type="evidence" value="ECO:0007669"/>
    <property type="project" value="InterPro"/>
</dbReference>
<accession>A0A518HC60</accession>
<gene>
    <name evidence="6" type="ORF">ElP_64030</name>
</gene>
<feature type="domain" description="Cytochrome c" evidence="5">
    <location>
        <begin position="25"/>
        <end position="121"/>
    </location>
</feature>
<dbReference type="InterPro" id="IPR011429">
    <property type="entry name" value="Cyt_c_Planctomycete-type"/>
</dbReference>
<feature type="chain" id="PRO_5021884390" evidence="4">
    <location>
        <begin position="24"/>
        <end position="984"/>
    </location>
</feature>
<proteinExistence type="predicted"/>
<dbReference type="RefSeq" id="WP_197446518.1">
    <property type="nucleotide sequence ID" value="NZ_CP036426.1"/>
</dbReference>
<dbReference type="Pfam" id="PF07635">
    <property type="entry name" value="PSCyt1"/>
    <property type="match status" value="2"/>
</dbReference>
<keyword evidence="2 3" id="KW-0408">Iron</keyword>
<keyword evidence="1 3" id="KW-0479">Metal-binding</keyword>
<keyword evidence="7" id="KW-1185">Reference proteome</keyword>
<dbReference type="EMBL" id="CP036426">
    <property type="protein sequence ID" value="QDV38448.1"/>
    <property type="molecule type" value="Genomic_DNA"/>
</dbReference>
<keyword evidence="4" id="KW-0732">Signal</keyword>
<dbReference type="GO" id="GO:0009055">
    <property type="term" value="F:electron transfer activity"/>
    <property type="evidence" value="ECO:0007669"/>
    <property type="project" value="InterPro"/>
</dbReference>
<organism evidence="6 7">
    <name type="scientific">Tautonia plasticadhaerens</name>
    <dbReference type="NCBI Taxonomy" id="2527974"/>
    <lineage>
        <taxon>Bacteria</taxon>
        <taxon>Pseudomonadati</taxon>
        <taxon>Planctomycetota</taxon>
        <taxon>Planctomycetia</taxon>
        <taxon>Isosphaerales</taxon>
        <taxon>Isosphaeraceae</taxon>
        <taxon>Tautonia</taxon>
    </lineage>
</organism>
<dbReference type="Pfam" id="PF07583">
    <property type="entry name" value="PSCyt2"/>
    <property type="match status" value="1"/>
</dbReference>
<evidence type="ECO:0000256" key="1">
    <source>
        <dbReference type="ARBA" id="ARBA00022723"/>
    </source>
</evidence>
<dbReference type="Proteomes" id="UP000317835">
    <property type="component" value="Chromosome"/>
</dbReference>
<dbReference type="GO" id="GO:0046872">
    <property type="term" value="F:metal ion binding"/>
    <property type="evidence" value="ECO:0007669"/>
    <property type="project" value="UniProtKB-KW"/>
</dbReference>
<keyword evidence="3" id="KW-0349">Heme</keyword>
<dbReference type="PROSITE" id="PS51007">
    <property type="entry name" value="CYTC"/>
    <property type="match status" value="1"/>
</dbReference>
<dbReference type="InterPro" id="IPR022655">
    <property type="entry name" value="DUF1553"/>
</dbReference>
<feature type="signal peptide" evidence="4">
    <location>
        <begin position="1"/>
        <end position="23"/>
    </location>
</feature>
<protein>
    <submittedName>
        <fullName evidence="6">Planctomycete cytochrome C</fullName>
    </submittedName>
</protein>
<dbReference type="InterPro" id="IPR009056">
    <property type="entry name" value="Cyt_c-like_dom"/>
</dbReference>
<dbReference type="PANTHER" id="PTHR35889">
    <property type="entry name" value="CYCLOINULO-OLIGOSACCHARIDE FRUCTANOTRANSFERASE-RELATED"/>
    <property type="match status" value="1"/>
</dbReference>
<sequence length="984" mass="107678" precursor="true">MMTTPALACMLLGAVPALGPAVGADTADRAPSRFEREVRPILEARCLSCHGVEKTSAGLDLTTLEGMLAGGEGGEPGIVPGDPDSSLVIDVIASGLMPPDPDQAPSAEELATLRDWVATGAESDLQATSGAVDDRGRDRLALEIFHLLDFRCVDCHGRHGTEGGLDLRTAASAIAGGDSGPAVVPGDPAASPMIRRLADDEMPPRIGRFDLSIKPITEPELDLIRSWIEAGAPEFPDREVLVDDESTVDEDDRSWWSFQPPREPKLPEVGRPDLVSNPIDAFLLDRLERAGLGYSPEADRRALIRRLSFDLTGLPPTPEQVDAFLTDDRPDAYERLVDAMLASPRYGERWAQPWLDAAGFVESEGSDGSDPVREQYHRFRDYVVRSINDDTPFDRFVREQLAGDELADWLGEPELSPEGEDAIVATGFLRSVVDPTDRPVHNFPPDRQQVLADTVGVVGSSLMGLTIGCARCHSHKYDPISQADYARLTAVFAAAFTPQDWLKPRERLVPLASRAEREAAEAHNDAVDGEIAPIRTRTESLEKEARSDLLDRRVGPLPEPIRADVKAALLLGADDRDAVQSYLAEKFAELGTITREELDEAFPDFKAESARLKAEIDALESEKITLPTARALVDTGPDPAPYYLQIRGDAYRRGAVAPPDVPSVFKEVAGGLDVEEPWPDAPTTGRRLAFARWLTQPGHPLTSRVFVNRAWQQVFGRGIVATVDNFGLTGSPPSHPELLDWLAVEFVRGGWSQKHLIRLLVTSRAYRQGSAVRPEAREVDPDNLLLWRMPLRRLQAEWVRDATLLAAGTMNDRMFGPSVPVEADAEGVVQAAPGGEGDRRSIYLLHRRSQPTTILELFDAPQMNPNCLERRSSIVASQALLLLNGDWLRGQAEALAGAIEAEEGRDESRRIARAYLRVLNRTPSRAESARASAFLAEQADAYRDAPPCSDGEPAAEEDIPDPSHLALTDLCHVLLNSPEFHYLD</sequence>
<evidence type="ECO:0000256" key="4">
    <source>
        <dbReference type="SAM" id="SignalP"/>
    </source>
</evidence>
<dbReference type="PANTHER" id="PTHR35889:SF3">
    <property type="entry name" value="F-BOX DOMAIN-CONTAINING PROTEIN"/>
    <property type="match status" value="1"/>
</dbReference>
<evidence type="ECO:0000313" key="6">
    <source>
        <dbReference type="EMBL" id="QDV38448.1"/>
    </source>
</evidence>
<dbReference type="Pfam" id="PF07587">
    <property type="entry name" value="PSD1"/>
    <property type="match status" value="1"/>
</dbReference>
<name>A0A518HC60_9BACT</name>
<dbReference type="KEGG" id="tpla:ElP_64030"/>
<evidence type="ECO:0000256" key="3">
    <source>
        <dbReference type="PROSITE-ProRule" id="PRU00433"/>
    </source>
</evidence>
<reference evidence="6 7" key="1">
    <citation type="submission" date="2019-02" db="EMBL/GenBank/DDBJ databases">
        <title>Deep-cultivation of Planctomycetes and their phenomic and genomic characterization uncovers novel biology.</title>
        <authorList>
            <person name="Wiegand S."/>
            <person name="Jogler M."/>
            <person name="Boedeker C."/>
            <person name="Pinto D."/>
            <person name="Vollmers J."/>
            <person name="Rivas-Marin E."/>
            <person name="Kohn T."/>
            <person name="Peeters S.H."/>
            <person name="Heuer A."/>
            <person name="Rast P."/>
            <person name="Oberbeckmann S."/>
            <person name="Bunk B."/>
            <person name="Jeske O."/>
            <person name="Meyerdierks A."/>
            <person name="Storesund J.E."/>
            <person name="Kallscheuer N."/>
            <person name="Luecker S."/>
            <person name="Lage O.M."/>
            <person name="Pohl T."/>
            <person name="Merkel B.J."/>
            <person name="Hornburger P."/>
            <person name="Mueller R.-W."/>
            <person name="Bruemmer F."/>
            <person name="Labrenz M."/>
            <person name="Spormann A.M."/>
            <person name="Op den Camp H."/>
            <person name="Overmann J."/>
            <person name="Amann R."/>
            <person name="Jetten M.S.M."/>
            <person name="Mascher T."/>
            <person name="Medema M.H."/>
            <person name="Devos D.P."/>
            <person name="Kaster A.-K."/>
            <person name="Ovreas L."/>
            <person name="Rohde M."/>
            <person name="Galperin M.Y."/>
            <person name="Jogler C."/>
        </authorList>
    </citation>
    <scope>NUCLEOTIDE SEQUENCE [LARGE SCALE GENOMIC DNA]</scope>
    <source>
        <strain evidence="6 7">ElP</strain>
    </source>
</reference>
<evidence type="ECO:0000256" key="2">
    <source>
        <dbReference type="ARBA" id="ARBA00023004"/>
    </source>
</evidence>
<evidence type="ECO:0000313" key="7">
    <source>
        <dbReference type="Proteomes" id="UP000317835"/>
    </source>
</evidence>
<dbReference type="AlphaFoldDB" id="A0A518HC60"/>
<dbReference type="InterPro" id="IPR011444">
    <property type="entry name" value="DUF1549"/>
</dbReference>
<evidence type="ECO:0000259" key="5">
    <source>
        <dbReference type="PROSITE" id="PS51007"/>
    </source>
</evidence>